<evidence type="ECO:0000313" key="2">
    <source>
        <dbReference type="Proteomes" id="UP001233999"/>
    </source>
</evidence>
<dbReference type="Gene3D" id="3.30.60.20">
    <property type="match status" value="1"/>
</dbReference>
<dbReference type="Proteomes" id="UP001233999">
    <property type="component" value="Unassembled WGS sequence"/>
</dbReference>
<reference evidence="1" key="1">
    <citation type="journal article" date="2023" name="IScience">
        <title>Live-bearing cockroach genome reveals convergent evolutionary mechanisms linked to viviparity in insects and beyond.</title>
        <authorList>
            <person name="Fouks B."/>
            <person name="Harrison M.C."/>
            <person name="Mikhailova A.A."/>
            <person name="Marchal E."/>
            <person name="English S."/>
            <person name="Carruthers M."/>
            <person name="Jennings E.C."/>
            <person name="Chiamaka E.L."/>
            <person name="Frigard R.A."/>
            <person name="Pippel M."/>
            <person name="Attardo G.M."/>
            <person name="Benoit J.B."/>
            <person name="Bornberg-Bauer E."/>
            <person name="Tobe S.S."/>
        </authorList>
    </citation>
    <scope>NUCLEOTIDE SEQUENCE</scope>
    <source>
        <strain evidence="1">Stay&amp;Tobe</strain>
    </source>
</reference>
<organism evidence="1 2">
    <name type="scientific">Diploptera punctata</name>
    <name type="common">Pacific beetle cockroach</name>
    <dbReference type="NCBI Taxonomy" id="6984"/>
    <lineage>
        <taxon>Eukaryota</taxon>
        <taxon>Metazoa</taxon>
        <taxon>Ecdysozoa</taxon>
        <taxon>Arthropoda</taxon>
        <taxon>Hexapoda</taxon>
        <taxon>Insecta</taxon>
        <taxon>Pterygota</taxon>
        <taxon>Neoptera</taxon>
        <taxon>Polyneoptera</taxon>
        <taxon>Dictyoptera</taxon>
        <taxon>Blattodea</taxon>
        <taxon>Blaberoidea</taxon>
        <taxon>Blaberidae</taxon>
        <taxon>Diplopterinae</taxon>
        <taxon>Diploptera</taxon>
    </lineage>
</organism>
<proteinExistence type="predicted"/>
<reference evidence="1" key="2">
    <citation type="submission" date="2023-05" db="EMBL/GenBank/DDBJ databases">
        <authorList>
            <person name="Fouks B."/>
        </authorList>
    </citation>
    <scope>NUCLEOTIDE SEQUENCE</scope>
    <source>
        <strain evidence="1">Stay&amp;Tobe</strain>
        <tissue evidence="1">Testes</tissue>
    </source>
</reference>
<keyword evidence="2" id="KW-1185">Reference proteome</keyword>
<accession>A0AAD7ZP84</accession>
<gene>
    <name evidence="1" type="ORF">L9F63_021498</name>
</gene>
<feature type="non-terminal residue" evidence="1">
    <location>
        <position position="92"/>
    </location>
</feature>
<feature type="non-terminal residue" evidence="1">
    <location>
        <position position="1"/>
    </location>
</feature>
<name>A0AAD7ZP84_DIPPU</name>
<comment type="caution">
    <text evidence="1">The sequence shown here is derived from an EMBL/GenBank/DDBJ whole genome shotgun (WGS) entry which is preliminary data.</text>
</comment>
<dbReference type="AlphaFoldDB" id="A0AAD7ZP84"/>
<evidence type="ECO:0000313" key="1">
    <source>
        <dbReference type="EMBL" id="KAJ9584163.1"/>
    </source>
</evidence>
<protein>
    <submittedName>
        <fullName evidence="1">Uncharacterized protein</fullName>
    </submittedName>
</protein>
<sequence>CDMNVHKRCVETVPNLCGCDHTERRGRIELKINCVGSKLTVEDCIDFSCPIFLSRHGRILKYKEIEDLFVKSRLIFENRFTLKTATIVVCSS</sequence>
<dbReference type="EMBL" id="JASPKZ010007452">
    <property type="protein sequence ID" value="KAJ9584163.1"/>
    <property type="molecule type" value="Genomic_DNA"/>
</dbReference>